<keyword evidence="5" id="KW-1185">Reference proteome</keyword>
<comment type="caution">
    <text evidence="3">The sequence shown here is derived from an EMBL/GenBank/DDBJ whole genome shotgun (WGS) entry which is preliminary data.</text>
</comment>
<sequence length="273" mass="28096">MANAPVRRRPRGSAGADGETRRGCVTAKGVPVSRVVVVSGGGTGIGRSIAERFAAGGDEVFVLGRRPEPLDAVAAARPEAAIHPVPVDLTDTDQVIEVGKRLGERTVDVLVNNAGGIVRDEEPGLAGAFDGFRRTVERNLLSAMMLTEAVWPAVRRPGGRVVNISSIAGQRGGGDAYAAAKAGMIAWGYDLAARGGGEGITVNTVSPGYVQDTEFFNARGRSARHDALVGQTLLGRAGTPDDIAGAVHFLASPDASWITGQVLGVNGGALLGR</sequence>
<evidence type="ECO:0000313" key="5">
    <source>
        <dbReference type="Proteomes" id="UP000268652"/>
    </source>
</evidence>
<dbReference type="InterPro" id="IPR020904">
    <property type="entry name" value="Sc_DH/Rdtase_CS"/>
</dbReference>
<dbReference type="InterPro" id="IPR002347">
    <property type="entry name" value="SDR_fam"/>
</dbReference>
<dbReference type="OrthoDB" id="3210335at2"/>
<dbReference type="Proteomes" id="UP000268652">
    <property type="component" value="Unassembled WGS sequence"/>
</dbReference>
<evidence type="ECO:0000256" key="1">
    <source>
        <dbReference type="ARBA" id="ARBA00006484"/>
    </source>
</evidence>
<dbReference type="GO" id="GO:0016616">
    <property type="term" value="F:oxidoreductase activity, acting on the CH-OH group of donors, NAD or NADP as acceptor"/>
    <property type="evidence" value="ECO:0007669"/>
    <property type="project" value="TreeGrafter"/>
</dbReference>
<comment type="similarity">
    <text evidence="1">Belongs to the short-chain dehydrogenases/reductases (SDR) family.</text>
</comment>
<dbReference type="InterPro" id="IPR036291">
    <property type="entry name" value="NAD(P)-bd_dom_sf"/>
</dbReference>
<evidence type="ECO:0000313" key="4">
    <source>
        <dbReference type="EMBL" id="RKN15499.1"/>
    </source>
</evidence>
<protein>
    <submittedName>
        <fullName evidence="3">SDR family oxidoreductase</fullName>
    </submittedName>
</protein>
<dbReference type="PRINTS" id="PR00080">
    <property type="entry name" value="SDRFAMILY"/>
</dbReference>
<dbReference type="Proteomes" id="UP000275024">
    <property type="component" value="Unassembled WGS sequence"/>
</dbReference>
<dbReference type="PROSITE" id="PS00061">
    <property type="entry name" value="ADH_SHORT"/>
    <property type="match status" value="1"/>
</dbReference>
<evidence type="ECO:0000313" key="3">
    <source>
        <dbReference type="EMBL" id="RKN04521.1"/>
    </source>
</evidence>
<proteinExistence type="inferred from homology"/>
<feature type="compositionally biased region" description="Basic residues" evidence="2">
    <location>
        <begin position="1"/>
        <end position="11"/>
    </location>
</feature>
<dbReference type="CDD" id="cd05233">
    <property type="entry name" value="SDR_c"/>
    <property type="match status" value="1"/>
</dbReference>
<dbReference type="Pfam" id="PF13561">
    <property type="entry name" value="adh_short_C2"/>
    <property type="match status" value="1"/>
</dbReference>
<dbReference type="EMBL" id="RBDY01000033">
    <property type="protein sequence ID" value="RKN15499.1"/>
    <property type="molecule type" value="Genomic_DNA"/>
</dbReference>
<reference evidence="5 6" key="1">
    <citation type="submission" date="2018-09" db="EMBL/GenBank/DDBJ databases">
        <title>Streptomyces sp. nov. DS1-2, an endophytic actinomycete isolated from roots of Dendrobium scabrilingue.</title>
        <authorList>
            <person name="Kuncharoen N."/>
            <person name="Kudo T."/>
            <person name="Ohkuma M."/>
            <person name="Yuki M."/>
            <person name="Tanasupawat S."/>
        </authorList>
    </citation>
    <scope>NUCLEOTIDE SEQUENCE [LARGE SCALE GENOMIC DNA]</scope>
    <source>
        <strain evidence="3 6">AZ1-7</strain>
        <strain evidence="4 5">DS1-2</strain>
    </source>
</reference>
<dbReference type="EMBL" id="RBDX01000035">
    <property type="protein sequence ID" value="RKN04521.1"/>
    <property type="molecule type" value="Genomic_DNA"/>
</dbReference>
<dbReference type="PANTHER" id="PTHR42760">
    <property type="entry name" value="SHORT-CHAIN DEHYDROGENASES/REDUCTASES FAMILY MEMBER"/>
    <property type="match status" value="1"/>
</dbReference>
<dbReference type="SUPFAM" id="SSF51735">
    <property type="entry name" value="NAD(P)-binding Rossmann-fold domains"/>
    <property type="match status" value="1"/>
</dbReference>
<accession>A0A3A9VTV8</accession>
<dbReference type="PRINTS" id="PR00081">
    <property type="entry name" value="GDHRDH"/>
</dbReference>
<dbReference type="Gene3D" id="3.40.50.720">
    <property type="entry name" value="NAD(P)-binding Rossmann-like Domain"/>
    <property type="match status" value="1"/>
</dbReference>
<feature type="region of interest" description="Disordered" evidence="2">
    <location>
        <begin position="1"/>
        <end position="22"/>
    </location>
</feature>
<organism evidence="3 6">
    <name type="scientific">Streptomyces radicis</name>
    <dbReference type="NCBI Taxonomy" id="1750517"/>
    <lineage>
        <taxon>Bacteria</taxon>
        <taxon>Bacillati</taxon>
        <taxon>Actinomycetota</taxon>
        <taxon>Actinomycetes</taxon>
        <taxon>Kitasatosporales</taxon>
        <taxon>Streptomycetaceae</taxon>
        <taxon>Streptomyces</taxon>
    </lineage>
</organism>
<dbReference type="AlphaFoldDB" id="A0A3A9VTV8"/>
<evidence type="ECO:0000256" key="2">
    <source>
        <dbReference type="SAM" id="MobiDB-lite"/>
    </source>
</evidence>
<dbReference type="PANTHER" id="PTHR42760:SF78">
    <property type="entry name" value="3-OXOACYL-[ACYL-CARRIER-PROTEIN] REDUCTASE [NADH]"/>
    <property type="match status" value="1"/>
</dbReference>
<name>A0A3A9VTV8_9ACTN</name>
<evidence type="ECO:0000313" key="6">
    <source>
        <dbReference type="Proteomes" id="UP000275024"/>
    </source>
</evidence>
<gene>
    <name evidence="4" type="ORF">D7318_27620</name>
    <name evidence="3" type="ORF">D7319_28215</name>
</gene>